<dbReference type="AlphaFoldDB" id="A0A484FFJ5"/>
<evidence type="ECO:0000256" key="1">
    <source>
        <dbReference type="ARBA" id="ARBA00006484"/>
    </source>
</evidence>
<dbReference type="PANTHER" id="PTHR43669:SF11">
    <property type="entry name" value="SHORT-CHAIN DEHYDROGENASE_OXIDOREDUCTASE"/>
    <property type="match status" value="1"/>
</dbReference>
<feature type="region of interest" description="Disordered" evidence="4">
    <location>
        <begin position="1"/>
        <end position="24"/>
    </location>
</feature>
<dbReference type="EMBL" id="AMCV02000038">
    <property type="protein sequence ID" value="TDZ15757.1"/>
    <property type="molecule type" value="Genomic_DNA"/>
</dbReference>
<dbReference type="GO" id="GO:0016491">
    <property type="term" value="F:oxidoreductase activity"/>
    <property type="evidence" value="ECO:0007669"/>
    <property type="project" value="UniProtKB-KW"/>
</dbReference>
<name>A0A484FFJ5_COLOR</name>
<gene>
    <name evidence="5" type="primary">dltE-0</name>
    <name evidence="5" type="ORF">Cob_v011152</name>
</gene>
<dbReference type="SUPFAM" id="SSF51735">
    <property type="entry name" value="NAD(P)-binding Rossmann-fold domains"/>
    <property type="match status" value="1"/>
</dbReference>
<organism evidence="5 6">
    <name type="scientific">Colletotrichum orbiculare (strain 104-T / ATCC 96160 / CBS 514.97 / LARS 414 / MAFF 240422)</name>
    <name type="common">Cucumber anthracnose fungus</name>
    <name type="synonym">Colletotrichum lagenarium</name>
    <dbReference type="NCBI Taxonomy" id="1213857"/>
    <lineage>
        <taxon>Eukaryota</taxon>
        <taxon>Fungi</taxon>
        <taxon>Dikarya</taxon>
        <taxon>Ascomycota</taxon>
        <taxon>Pezizomycotina</taxon>
        <taxon>Sordariomycetes</taxon>
        <taxon>Hypocreomycetidae</taxon>
        <taxon>Glomerellales</taxon>
        <taxon>Glomerellaceae</taxon>
        <taxon>Colletotrichum</taxon>
        <taxon>Colletotrichum orbiculare species complex</taxon>
    </lineage>
</organism>
<evidence type="ECO:0000256" key="2">
    <source>
        <dbReference type="ARBA" id="ARBA00022857"/>
    </source>
</evidence>
<sequence length="335" mass="36119">MGFTSPACQSQRTGRGSKSTTFTSPQGYRCSGATRTYPTASVDLSLPVAVLDFSFDFGQFVTKSQQSNCFVILIENALVTGATSGIGLALAERLIANGTFVIAVGRRRDRLEALVATHGADKVAAEPFDMTDLAQIEAWANKITSTYPSLSTLVLNAGVQHSIDFTSPTSISLPQVSSELTTNYLAPIHLITHFLPHLQSLPVKEAHVILVSSGLALVPTPRCPNYCATKAALHSLTWSLRTQLADDRASSHIRVIEIMPPAVQTELHSIQPDLVAAGQADIGITLDDFTEETWTALEEGKLDEVIVGPAKNFAHVETDRRIVFDKLAASFKADR</sequence>
<keyword evidence="3" id="KW-0560">Oxidoreductase</keyword>
<keyword evidence="2" id="KW-0521">NADP</keyword>
<proteinExistence type="inferred from homology"/>
<comment type="caution">
    <text evidence="5">The sequence shown here is derived from an EMBL/GenBank/DDBJ whole genome shotgun (WGS) entry which is preliminary data.</text>
</comment>
<dbReference type="InterPro" id="IPR002347">
    <property type="entry name" value="SDR_fam"/>
</dbReference>
<evidence type="ECO:0000256" key="3">
    <source>
        <dbReference type="ARBA" id="ARBA00023002"/>
    </source>
</evidence>
<keyword evidence="6" id="KW-1185">Reference proteome</keyword>
<comment type="similarity">
    <text evidence="1">Belongs to the short-chain dehydrogenases/reductases (SDR) family.</text>
</comment>
<dbReference type="Gene3D" id="3.40.50.720">
    <property type="entry name" value="NAD(P)-binding Rossmann-like Domain"/>
    <property type="match status" value="1"/>
</dbReference>
<dbReference type="PRINTS" id="PR00081">
    <property type="entry name" value="GDHRDH"/>
</dbReference>
<dbReference type="STRING" id="1213857.A0A484FFJ5"/>
<evidence type="ECO:0000313" key="5">
    <source>
        <dbReference type="EMBL" id="TDZ15757.1"/>
    </source>
</evidence>
<dbReference type="OrthoDB" id="37659at2759"/>
<protein>
    <submittedName>
        <fullName evidence="5">Oxidoreductase DltE</fullName>
    </submittedName>
</protein>
<dbReference type="PROSITE" id="PS00061">
    <property type="entry name" value="ADH_SHORT"/>
    <property type="match status" value="1"/>
</dbReference>
<dbReference type="InterPro" id="IPR020904">
    <property type="entry name" value="Sc_DH/Rdtase_CS"/>
</dbReference>
<accession>A0A484FFJ5</accession>
<dbReference type="Pfam" id="PF00106">
    <property type="entry name" value="adh_short"/>
    <property type="match status" value="1"/>
</dbReference>
<reference evidence="6" key="2">
    <citation type="journal article" date="2019" name="Mol. Plant Microbe Interact.">
        <title>Genome sequence resources for four phytopathogenic fungi from the Colletotrichum orbiculare species complex.</title>
        <authorList>
            <person name="Gan P."/>
            <person name="Tsushima A."/>
            <person name="Narusaka M."/>
            <person name="Narusaka Y."/>
            <person name="Takano Y."/>
            <person name="Kubo Y."/>
            <person name="Shirasu K."/>
        </authorList>
    </citation>
    <scope>GENOME REANNOTATION</scope>
    <source>
        <strain evidence="6">104-T / ATCC 96160 / CBS 514.97 / LARS 414 / MAFF 240422</strain>
    </source>
</reference>
<dbReference type="Proteomes" id="UP000014480">
    <property type="component" value="Unassembled WGS sequence"/>
</dbReference>
<dbReference type="InterPro" id="IPR036291">
    <property type="entry name" value="NAD(P)-bd_dom_sf"/>
</dbReference>
<evidence type="ECO:0000313" key="6">
    <source>
        <dbReference type="Proteomes" id="UP000014480"/>
    </source>
</evidence>
<evidence type="ECO:0000256" key="4">
    <source>
        <dbReference type="SAM" id="MobiDB-lite"/>
    </source>
</evidence>
<dbReference type="PANTHER" id="PTHR43669">
    <property type="entry name" value="5-KETO-D-GLUCONATE 5-REDUCTASE"/>
    <property type="match status" value="1"/>
</dbReference>
<reference evidence="6" key="1">
    <citation type="journal article" date="2013" name="New Phytol.">
        <title>Comparative genomic and transcriptomic analyses reveal the hemibiotrophic stage shift of Colletotrichum fungi.</title>
        <authorList>
            <person name="Gan P."/>
            <person name="Ikeda K."/>
            <person name="Irieda H."/>
            <person name="Narusaka M."/>
            <person name="O'Connell R.J."/>
            <person name="Narusaka Y."/>
            <person name="Takano Y."/>
            <person name="Kubo Y."/>
            <person name="Shirasu K."/>
        </authorList>
    </citation>
    <scope>NUCLEOTIDE SEQUENCE [LARGE SCALE GENOMIC DNA]</scope>
    <source>
        <strain evidence="6">104-T / ATCC 96160 / CBS 514.97 / LARS 414 / MAFF 240422</strain>
    </source>
</reference>